<evidence type="ECO:0000313" key="1">
    <source>
        <dbReference type="EMBL" id="MEF3117558.1"/>
    </source>
</evidence>
<gene>
    <name evidence="1" type="ORF">RB636_30745</name>
</gene>
<dbReference type="EMBL" id="JAVFKM010000020">
    <property type="protein sequence ID" value="MEF3117558.1"/>
    <property type="molecule type" value="Genomic_DNA"/>
</dbReference>
<dbReference type="RefSeq" id="WP_331788932.1">
    <property type="nucleotide sequence ID" value="NZ_JAVFKM010000020.1"/>
</dbReference>
<evidence type="ECO:0000313" key="2">
    <source>
        <dbReference type="Proteomes" id="UP001348265"/>
    </source>
</evidence>
<comment type="caution">
    <text evidence="1">The sequence shown here is derived from an EMBL/GenBank/DDBJ whole genome shotgun (WGS) entry which is preliminary data.</text>
</comment>
<proteinExistence type="predicted"/>
<accession>A0ABU7X1E6</accession>
<keyword evidence="2" id="KW-1185">Reference proteome</keyword>
<dbReference type="Proteomes" id="UP001348265">
    <property type="component" value="Unassembled WGS sequence"/>
</dbReference>
<organism evidence="1 2">
    <name type="scientific">Streptomyces chrestomyceticus</name>
    <dbReference type="NCBI Taxonomy" id="68185"/>
    <lineage>
        <taxon>Bacteria</taxon>
        <taxon>Bacillati</taxon>
        <taxon>Actinomycetota</taxon>
        <taxon>Actinomycetes</taxon>
        <taxon>Kitasatosporales</taxon>
        <taxon>Streptomycetaceae</taxon>
        <taxon>Streptomyces</taxon>
    </lineage>
</organism>
<reference evidence="1 2" key="1">
    <citation type="submission" date="2023-08" db="EMBL/GenBank/DDBJ databases">
        <authorList>
            <person name="Sharma P."/>
            <person name="Verma V."/>
            <person name="Mohan M.K."/>
            <person name="Dubey A.K."/>
        </authorList>
    </citation>
    <scope>NUCLEOTIDE SEQUENCE [LARGE SCALE GENOMIC DNA]</scope>
    <source>
        <strain evidence="1 2">ADP4</strain>
    </source>
</reference>
<name>A0ABU7X1E6_9ACTN</name>
<sequence length="359" mass="37938">MVEQAARRELRYAANVVGPERAAGVLTERLTRRLAAQPGGPDAVTDPVGWLRGRGLPRSSPCADARCDEGTLMPTGTACERCVELRAERRRRRACVAERVRAELPDADFQARRQAVEQRLREVVAADLVRDEERRRQAAEAEAVRTAAAQRARAEAAAAEQARRARPCRQCGAPEAGGLCGVCRAQEEIEVLLRQAVATVVAGCGHPADSSAAAALAASTEAAMRARIQRACDQIRSDGGNEVSAAVAGRLAAASLLHERCQSALQALGRSPEAKAEAGQARAAQGRRRHLYPTAQAAEQAAAAAGREARQRTAEHLLTARSTAWLAARTPAPTEHPAPQGRGAVYAAGAAKARAAMAT</sequence>
<protein>
    <submittedName>
        <fullName evidence="1">Uncharacterized protein</fullName>
    </submittedName>
</protein>